<feature type="region of interest" description="Disordered" evidence="1">
    <location>
        <begin position="71"/>
        <end position="150"/>
    </location>
</feature>
<dbReference type="PANTHER" id="PTHR37507">
    <property type="entry name" value="SPORULATION PROTEIN YDCC"/>
    <property type="match status" value="1"/>
</dbReference>
<sequence>MSSRRRWYGTAAGAVLAGAVAVGVVLAPGASAAPELPPVSPEDLVASVITAQPGPFDGSITVDNELGLPALPQAPQLGNGSSTARVWSGGDGKGRVALPSSEGEKTLVSDGTTRWAYDSTDRTATRSTGEAGQRPEGAGPAGVDPQTDPAGAATSMIAELRKTSNVAVDGTAEVAGRPAYQLVLTPQPNERTLLREVRVAVDAEKRIPLQLTVLATGSPDPALTLGFDSIAFEPQDPALFAFTPPPGTTVKDAPQGDRPDRPEGATAPRTVGEGWDRVVVLQRPAQAGQPQPGQPQPGQPEGAPEGAPDLSALGSPVSGPWGTGRLISTAVATAIVTDDGRVAAGAVPEQVLTEALAR</sequence>
<gene>
    <name evidence="2" type="ORF">ACFPBZ_11455</name>
</gene>
<dbReference type="PROSITE" id="PS51318">
    <property type="entry name" value="TAT"/>
    <property type="match status" value="1"/>
</dbReference>
<proteinExistence type="predicted"/>
<accession>A0ABV9YL31</accession>
<dbReference type="Proteomes" id="UP001595947">
    <property type="component" value="Unassembled WGS sequence"/>
</dbReference>
<evidence type="ECO:0000313" key="2">
    <source>
        <dbReference type="EMBL" id="MFC5062824.1"/>
    </source>
</evidence>
<name>A0ABV9YL31_9PSEU</name>
<dbReference type="EMBL" id="JBHSIV010000010">
    <property type="protein sequence ID" value="MFC5062824.1"/>
    <property type="molecule type" value="Genomic_DNA"/>
</dbReference>
<dbReference type="PANTHER" id="PTHR37507:SF2">
    <property type="entry name" value="SPORULATION PROTEIN YDCC"/>
    <property type="match status" value="1"/>
</dbReference>
<comment type="caution">
    <text evidence="2">The sequence shown here is derived from an EMBL/GenBank/DDBJ whole genome shotgun (WGS) entry which is preliminary data.</text>
</comment>
<feature type="compositionally biased region" description="Basic and acidic residues" evidence="1">
    <location>
        <begin position="254"/>
        <end position="263"/>
    </location>
</feature>
<feature type="compositionally biased region" description="Low complexity" evidence="1">
    <location>
        <begin position="299"/>
        <end position="308"/>
    </location>
</feature>
<reference evidence="3" key="1">
    <citation type="journal article" date="2019" name="Int. J. Syst. Evol. Microbiol.">
        <title>The Global Catalogue of Microorganisms (GCM) 10K type strain sequencing project: providing services to taxonomists for standard genome sequencing and annotation.</title>
        <authorList>
            <consortium name="The Broad Institute Genomics Platform"/>
            <consortium name="The Broad Institute Genome Sequencing Center for Infectious Disease"/>
            <person name="Wu L."/>
            <person name="Ma J."/>
        </authorList>
    </citation>
    <scope>NUCLEOTIDE SEQUENCE [LARGE SCALE GENOMIC DNA]</scope>
    <source>
        <strain evidence="3">CGMCC 4.7093</strain>
    </source>
</reference>
<dbReference type="InterPro" id="IPR006311">
    <property type="entry name" value="TAT_signal"/>
</dbReference>
<evidence type="ECO:0000256" key="1">
    <source>
        <dbReference type="SAM" id="MobiDB-lite"/>
    </source>
</evidence>
<feature type="region of interest" description="Disordered" evidence="1">
    <location>
        <begin position="237"/>
        <end position="324"/>
    </location>
</feature>
<keyword evidence="2" id="KW-0449">Lipoprotein</keyword>
<dbReference type="InterPro" id="IPR052944">
    <property type="entry name" value="Sporulation_related"/>
</dbReference>
<dbReference type="Gene3D" id="2.50.20.10">
    <property type="entry name" value="Lipoprotein localisation LolA/LolB/LppX"/>
    <property type="match status" value="1"/>
</dbReference>
<keyword evidence="3" id="KW-1185">Reference proteome</keyword>
<dbReference type="SUPFAM" id="SSF89392">
    <property type="entry name" value="Prokaryotic lipoproteins and lipoprotein localization factors"/>
    <property type="match status" value="1"/>
</dbReference>
<evidence type="ECO:0000313" key="3">
    <source>
        <dbReference type="Proteomes" id="UP001595947"/>
    </source>
</evidence>
<dbReference type="RefSeq" id="WP_378036178.1">
    <property type="nucleotide sequence ID" value="NZ_JBHSIV010000010.1"/>
</dbReference>
<protein>
    <submittedName>
        <fullName evidence="2">Outer membrane lipoprotein carrier protein LolA</fullName>
    </submittedName>
</protein>
<dbReference type="InterPro" id="IPR029046">
    <property type="entry name" value="LolA/LolB/LppX"/>
</dbReference>
<organism evidence="2 3">
    <name type="scientific">Actinomycetospora atypica</name>
    <dbReference type="NCBI Taxonomy" id="1290095"/>
    <lineage>
        <taxon>Bacteria</taxon>
        <taxon>Bacillati</taxon>
        <taxon>Actinomycetota</taxon>
        <taxon>Actinomycetes</taxon>
        <taxon>Pseudonocardiales</taxon>
        <taxon>Pseudonocardiaceae</taxon>
        <taxon>Actinomycetospora</taxon>
    </lineage>
</organism>